<evidence type="ECO:0000313" key="2">
    <source>
        <dbReference type="Proteomes" id="UP000003163"/>
    </source>
</evidence>
<evidence type="ECO:0000313" key="1">
    <source>
        <dbReference type="EMBL" id="EJW03728.1"/>
    </source>
</evidence>
<proteinExistence type="predicted"/>
<keyword evidence="2" id="KW-1185">Reference proteome</keyword>
<dbReference type="EMBL" id="AFBI03000031">
    <property type="protein sequence ID" value="EJW03728.1"/>
    <property type="molecule type" value="Genomic_DNA"/>
</dbReference>
<protein>
    <submittedName>
        <fullName evidence="1">Uncharacterized protein</fullName>
    </submittedName>
</protein>
<comment type="caution">
    <text evidence="1">The sequence shown here is derived from an EMBL/GenBank/DDBJ whole genome shotgun (WGS) entry which is preliminary data.</text>
</comment>
<name>J8ZVP0_EDHAE</name>
<reference evidence="1 2" key="1">
    <citation type="submission" date="2011-08" db="EMBL/GenBank/DDBJ databases">
        <authorList>
            <person name="Liu Z.J."/>
            <person name="Shi F.L."/>
            <person name="Lu J.Q."/>
            <person name="Li M."/>
            <person name="Wang Z.L."/>
        </authorList>
    </citation>
    <scope>NUCLEOTIDE SEQUENCE [LARGE SCALE GENOMIC DNA]</scope>
    <source>
        <strain evidence="1 2">USNM 41457</strain>
    </source>
</reference>
<dbReference type="AlphaFoldDB" id="J8ZVP0"/>
<organism evidence="1 2">
    <name type="scientific">Edhazardia aedis (strain USNM 41457)</name>
    <name type="common">Microsporidian parasite</name>
    <dbReference type="NCBI Taxonomy" id="1003232"/>
    <lineage>
        <taxon>Eukaryota</taxon>
        <taxon>Fungi</taxon>
        <taxon>Fungi incertae sedis</taxon>
        <taxon>Microsporidia</taxon>
        <taxon>Edhazardia</taxon>
    </lineage>
</organism>
<dbReference type="Proteomes" id="UP000003163">
    <property type="component" value="Unassembled WGS sequence"/>
</dbReference>
<accession>J8ZVP0</accession>
<dbReference type="InParanoid" id="J8ZVP0"/>
<reference evidence="2" key="2">
    <citation type="submission" date="2015-07" db="EMBL/GenBank/DDBJ databases">
        <title>Contrasting host-pathogen interactions and genome evolution in two generalist and specialist microsporidian pathogens of mosquitoes.</title>
        <authorList>
            <consortium name="The Broad Institute Genomics Platform"/>
            <consortium name="The Broad Institute Genome Sequencing Center for Infectious Disease"/>
            <person name="Cuomo C.A."/>
            <person name="Sanscrainte N.D."/>
            <person name="Goldberg J.M."/>
            <person name="Heiman D."/>
            <person name="Young S."/>
            <person name="Zeng Q."/>
            <person name="Becnel J.J."/>
            <person name="Birren B.W."/>
        </authorList>
    </citation>
    <scope>NUCLEOTIDE SEQUENCE [LARGE SCALE GENOMIC DNA]</scope>
    <source>
        <strain evidence="2">USNM 41457</strain>
    </source>
</reference>
<dbReference type="HOGENOM" id="CLU_2291655_0_0_1"/>
<sequence length="101" mass="12015">MVFKIIARESKHLSRRESLVQTSHKFSFLSSILFRCLFFKNIKILFFNFRFFSSLKLQIVSSSLPERVFVSLDLPIIIIITLTNMSRNLILRPCHIYEQNF</sequence>
<dbReference type="VEuPathDB" id="MicrosporidiaDB:EDEG_01966"/>
<gene>
    <name evidence="1" type="ORF">EDEG_01966</name>
</gene>